<sequence>MTGIAHVQPTVPKANLESRPARVALARQITKLFELWALSAVDQAALLGLSPDSRSAVSRYRKGEPLAPNRDMLERAGHLLAIHKSLRIIFPHNRDLVYRWVSAPNRRFGGRSPLDIMREQGYLGIVAVRRYLDFERGR</sequence>
<evidence type="ECO:0000313" key="2">
    <source>
        <dbReference type="EMBL" id="BAU47990.1"/>
    </source>
</evidence>
<proteinExistence type="predicted"/>
<dbReference type="Pfam" id="PF09722">
    <property type="entry name" value="Xre_MbcA_ParS_C"/>
    <property type="match status" value="1"/>
</dbReference>
<organism evidence="2 3">
    <name type="scientific">Sulfurifustis variabilis</name>
    <dbReference type="NCBI Taxonomy" id="1675686"/>
    <lineage>
        <taxon>Bacteria</taxon>
        <taxon>Pseudomonadati</taxon>
        <taxon>Pseudomonadota</taxon>
        <taxon>Gammaproteobacteria</taxon>
        <taxon>Acidiferrobacterales</taxon>
        <taxon>Acidiferrobacteraceae</taxon>
        <taxon>Sulfurifustis</taxon>
    </lineage>
</organism>
<feature type="domain" description="Antitoxin Xre/MbcA/ParS-like toxin-binding" evidence="1">
    <location>
        <begin position="85"/>
        <end position="137"/>
    </location>
</feature>
<dbReference type="EMBL" id="AP014936">
    <property type="protein sequence ID" value="BAU47990.1"/>
    <property type="molecule type" value="Genomic_DNA"/>
</dbReference>
<evidence type="ECO:0000259" key="1">
    <source>
        <dbReference type="Pfam" id="PF09722"/>
    </source>
</evidence>
<keyword evidence="3" id="KW-1185">Reference proteome</keyword>
<dbReference type="RefSeq" id="WP_096460545.1">
    <property type="nucleotide sequence ID" value="NZ_AP014936.1"/>
</dbReference>
<protein>
    <recommendedName>
        <fullName evidence="1">Antitoxin Xre/MbcA/ParS-like toxin-binding domain-containing protein</fullName>
    </recommendedName>
</protein>
<dbReference type="Proteomes" id="UP000218899">
    <property type="component" value="Chromosome"/>
</dbReference>
<dbReference type="InterPro" id="IPR024467">
    <property type="entry name" value="Xre/MbcA/ParS-like_toxin-bd"/>
</dbReference>
<dbReference type="OrthoDB" id="117888at2"/>
<accession>A0A1B4V356</accession>
<name>A0A1B4V356_9GAMM</name>
<reference evidence="2 3" key="1">
    <citation type="submission" date="2015-08" db="EMBL/GenBank/DDBJ databases">
        <title>Complete genome sequence of Sulfurifustis variabilis.</title>
        <authorList>
            <person name="Miura A."/>
            <person name="Kojima H."/>
            <person name="Fukui M."/>
        </authorList>
    </citation>
    <scope>NUCLEOTIDE SEQUENCE [LARGE SCALE GENOMIC DNA]</scope>
    <source>
        <strain evidence="3">skN76</strain>
    </source>
</reference>
<gene>
    <name evidence="2" type="ORF">SVA_1425</name>
</gene>
<evidence type="ECO:0000313" key="3">
    <source>
        <dbReference type="Proteomes" id="UP000218899"/>
    </source>
</evidence>
<dbReference type="AlphaFoldDB" id="A0A1B4V356"/>
<dbReference type="KEGG" id="sva:SVA_1425"/>